<dbReference type="SUPFAM" id="SSF53756">
    <property type="entry name" value="UDP-Glycosyltransferase/glycogen phosphorylase"/>
    <property type="match status" value="1"/>
</dbReference>
<dbReference type="GO" id="GO:0016758">
    <property type="term" value="F:hexosyltransferase activity"/>
    <property type="evidence" value="ECO:0007669"/>
    <property type="project" value="UniProtKB-ARBA"/>
</dbReference>
<dbReference type="PANTHER" id="PTHR48050">
    <property type="entry name" value="STEROL 3-BETA-GLUCOSYLTRANSFERASE"/>
    <property type="match status" value="1"/>
</dbReference>
<evidence type="ECO:0000313" key="2">
    <source>
        <dbReference type="EMBL" id="MRS60237.1"/>
    </source>
</evidence>
<dbReference type="GO" id="GO:0008194">
    <property type="term" value="F:UDP-glycosyltransferase activity"/>
    <property type="evidence" value="ECO:0007669"/>
    <property type="project" value="InterPro"/>
</dbReference>
<dbReference type="EMBL" id="WJXZ01000001">
    <property type="protein sequence ID" value="MRS60237.1"/>
    <property type="molecule type" value="Genomic_DNA"/>
</dbReference>
<reference evidence="2 3" key="1">
    <citation type="journal article" date="2018" name="Antonie Van Leeuwenhoek">
        <title>Larkinella terrae sp. nov., isolated from soil on Jeju Island, South Korea.</title>
        <authorList>
            <person name="Ten L.N."/>
            <person name="Jeon J."/>
            <person name="Park S.J."/>
            <person name="Park S."/>
            <person name="Lee S.Y."/>
            <person name="Kim M.K."/>
            <person name="Jung H.Y."/>
        </authorList>
    </citation>
    <scope>NUCLEOTIDE SEQUENCE [LARGE SCALE GENOMIC DNA]</scope>
    <source>
        <strain evidence="2 3">KCTC 52001</strain>
    </source>
</reference>
<dbReference type="OrthoDB" id="6620093at2"/>
<feature type="domain" description="Erythromycin biosynthesis protein CIII-like C-terminal" evidence="1">
    <location>
        <begin position="294"/>
        <end position="411"/>
    </location>
</feature>
<organism evidence="2 3">
    <name type="scientific">Larkinella terrae</name>
    <dbReference type="NCBI Taxonomy" id="2025311"/>
    <lineage>
        <taxon>Bacteria</taxon>
        <taxon>Pseudomonadati</taxon>
        <taxon>Bacteroidota</taxon>
        <taxon>Cytophagia</taxon>
        <taxon>Cytophagales</taxon>
        <taxon>Spirosomataceae</taxon>
        <taxon>Larkinella</taxon>
    </lineage>
</organism>
<evidence type="ECO:0000313" key="3">
    <source>
        <dbReference type="Proteomes" id="UP000441754"/>
    </source>
</evidence>
<dbReference type="PANTHER" id="PTHR48050:SF13">
    <property type="entry name" value="STEROL 3-BETA-GLUCOSYLTRANSFERASE UGT80A2"/>
    <property type="match status" value="1"/>
</dbReference>
<dbReference type="Pfam" id="PF06722">
    <property type="entry name" value="EryCIII-like_C"/>
    <property type="match status" value="1"/>
</dbReference>
<protein>
    <submittedName>
        <fullName evidence="2">Glycosyltransferase</fullName>
    </submittedName>
</protein>
<dbReference type="GO" id="GO:0017000">
    <property type="term" value="P:antibiotic biosynthetic process"/>
    <property type="evidence" value="ECO:0007669"/>
    <property type="project" value="UniProtKB-ARBA"/>
</dbReference>
<dbReference type="InterPro" id="IPR010610">
    <property type="entry name" value="EryCIII-like_C"/>
</dbReference>
<dbReference type="AlphaFoldDB" id="A0A7K0EEJ2"/>
<accession>A0A7K0EEJ2</accession>
<proteinExistence type="predicted"/>
<keyword evidence="2" id="KW-0808">Transferase</keyword>
<dbReference type="Gene3D" id="3.40.50.2000">
    <property type="entry name" value="Glycogen Phosphorylase B"/>
    <property type="match status" value="2"/>
</dbReference>
<dbReference type="CDD" id="cd03784">
    <property type="entry name" value="GT1_Gtf-like"/>
    <property type="match status" value="1"/>
</dbReference>
<keyword evidence="3" id="KW-1185">Reference proteome</keyword>
<dbReference type="Proteomes" id="UP000441754">
    <property type="component" value="Unassembled WGS sequence"/>
</dbReference>
<sequence>MKRNRILIATMPLDGHLNPLTGLAKHLQQLGYDVRWYTGASYASKIRTLGIPFYPFRKAREINQLNLDTEFPQRLRMKGTIKRLRFDLNNVFFLRAPELVSDVKAIYEEFPFDLLLCDAAFTGGPIIQKLLNVPLVSIGIGPLGESSKALPPTGLGMEPSNTVLGRLKQNFLRYMVTNFLLKPCTDVYNNVLLEHGLSPTTDFVFDALTRQPDLYLQSGTPGFEYSRPDLSPTIRFVGPLLPYQQEVRHPFRHTAKLKLYQRVVLVTQGTVERDPKKIIIPTLEALKADPLTLIIVTTGGSQTEELRQRYPQPNVIIEDFIDFNSVMPYANVYVTNGGFGGTMLALQHGLPLVAAGIHEGKNEITARVGYFKVGINLKTETPTPAQIRKSVEQVLRDPYYRINVRRLSAEFKQYDPNRLCEQYIAELLDQSSIPFAEKQPIAWV</sequence>
<dbReference type="RefSeq" id="WP_154172968.1">
    <property type="nucleotide sequence ID" value="NZ_WJXZ01000001.1"/>
</dbReference>
<comment type="caution">
    <text evidence="2">The sequence shown here is derived from an EMBL/GenBank/DDBJ whole genome shotgun (WGS) entry which is preliminary data.</text>
</comment>
<dbReference type="InterPro" id="IPR002213">
    <property type="entry name" value="UDP_glucos_trans"/>
</dbReference>
<name>A0A7K0EEJ2_9BACT</name>
<dbReference type="InterPro" id="IPR050426">
    <property type="entry name" value="Glycosyltransferase_28"/>
</dbReference>
<evidence type="ECO:0000259" key="1">
    <source>
        <dbReference type="Pfam" id="PF06722"/>
    </source>
</evidence>
<gene>
    <name evidence="2" type="ORF">GJJ30_02955</name>
</gene>